<evidence type="ECO:0000256" key="3">
    <source>
        <dbReference type="ARBA" id="ARBA00023235"/>
    </source>
</evidence>
<organism evidence="6 7">
    <name type="scientific">Nakamurella multipartita (strain ATCC 700099 / DSM 44233 / CIP 104796 / JCM 9543 / NBRC 105858 / Y-104)</name>
    <name type="common">Microsphaera multipartita</name>
    <dbReference type="NCBI Taxonomy" id="479431"/>
    <lineage>
        <taxon>Bacteria</taxon>
        <taxon>Bacillati</taxon>
        <taxon>Actinomycetota</taxon>
        <taxon>Actinomycetes</taxon>
        <taxon>Nakamurellales</taxon>
        <taxon>Nakamurellaceae</taxon>
        <taxon>Nakamurella</taxon>
    </lineage>
</organism>
<dbReference type="OrthoDB" id="9790727at2"/>
<dbReference type="GO" id="GO:0005975">
    <property type="term" value="P:carbohydrate metabolic process"/>
    <property type="evidence" value="ECO:0007669"/>
    <property type="project" value="InterPro"/>
</dbReference>
<gene>
    <name evidence="6" type="ordered locus">Namu_4821</name>
</gene>
<reference evidence="6 7" key="2">
    <citation type="journal article" date="2010" name="Stand. Genomic Sci.">
        <title>Complete genome sequence of Nakamurella multipartita type strain (Y-104).</title>
        <authorList>
            <person name="Tice H."/>
            <person name="Mayilraj S."/>
            <person name="Sims D."/>
            <person name="Lapidus A."/>
            <person name="Nolan M."/>
            <person name="Lucas S."/>
            <person name="Glavina Del Rio T."/>
            <person name="Copeland A."/>
            <person name="Cheng J.F."/>
            <person name="Meincke L."/>
            <person name="Bruce D."/>
            <person name="Goodwin L."/>
            <person name="Pitluck S."/>
            <person name="Ivanova N."/>
            <person name="Mavromatis K."/>
            <person name="Ovchinnikova G."/>
            <person name="Pati A."/>
            <person name="Chen A."/>
            <person name="Palaniappan K."/>
            <person name="Land M."/>
            <person name="Hauser L."/>
            <person name="Chang Y.J."/>
            <person name="Jeffries C.D."/>
            <person name="Detter J.C."/>
            <person name="Brettin T."/>
            <person name="Rohde M."/>
            <person name="Goker M."/>
            <person name="Bristow J."/>
            <person name="Eisen J.A."/>
            <person name="Markowitz V."/>
            <person name="Hugenholtz P."/>
            <person name="Kyrpides N.C."/>
            <person name="Klenk H.P."/>
            <person name="Chen F."/>
        </authorList>
    </citation>
    <scope>NUCLEOTIDE SEQUENCE [LARGE SCALE GENOMIC DNA]</scope>
    <source>
        <strain evidence="7">ATCC 700099 / DSM 44233 / CIP 104796 / JCM 9543 / NBRC 105858 / Y-104</strain>
    </source>
</reference>
<dbReference type="InterPro" id="IPR011013">
    <property type="entry name" value="Gal_mutarotase_sf_dom"/>
</dbReference>
<dbReference type="SUPFAM" id="SSF74650">
    <property type="entry name" value="Galactose mutarotase-like"/>
    <property type="match status" value="1"/>
</dbReference>
<dbReference type="InterPro" id="IPR008183">
    <property type="entry name" value="Aldose_1/G6P_1-epimerase"/>
</dbReference>
<dbReference type="AlphaFoldDB" id="C8X8Z8"/>
<dbReference type="CDD" id="cd09020">
    <property type="entry name" value="D-hex-6-P-epi_like"/>
    <property type="match status" value="1"/>
</dbReference>
<dbReference type="InterPro" id="IPR025532">
    <property type="entry name" value="G6P_1-epimerase"/>
</dbReference>
<evidence type="ECO:0000256" key="2">
    <source>
        <dbReference type="ARBA" id="ARBA00005866"/>
    </source>
</evidence>
<dbReference type="GO" id="GO:0005737">
    <property type="term" value="C:cytoplasm"/>
    <property type="evidence" value="ECO:0007669"/>
    <property type="project" value="TreeGrafter"/>
</dbReference>
<dbReference type="Gene3D" id="2.70.98.10">
    <property type="match status" value="1"/>
</dbReference>
<proteinExistence type="inferred from homology"/>
<evidence type="ECO:0000313" key="6">
    <source>
        <dbReference type="EMBL" id="ACV81096.1"/>
    </source>
</evidence>
<dbReference type="Proteomes" id="UP000002218">
    <property type="component" value="Chromosome"/>
</dbReference>
<dbReference type="GO" id="GO:0047938">
    <property type="term" value="F:glucose-6-phosphate 1-epimerase activity"/>
    <property type="evidence" value="ECO:0007669"/>
    <property type="project" value="UniProtKB-UniRule"/>
</dbReference>
<keyword evidence="7" id="KW-1185">Reference proteome</keyword>
<dbReference type="Pfam" id="PF01263">
    <property type="entry name" value="Aldose_epim"/>
    <property type="match status" value="1"/>
</dbReference>
<name>C8X8Z8_NAKMY</name>
<protein>
    <recommendedName>
        <fullName evidence="4">Putative glucose-6-phosphate 1-epimerase</fullName>
        <ecNumber evidence="4">5.1.3.15</ecNumber>
    </recommendedName>
</protein>
<reference evidence="7" key="1">
    <citation type="submission" date="2009-09" db="EMBL/GenBank/DDBJ databases">
        <title>The complete genome of Nakamurella multipartita DSM 44233.</title>
        <authorList>
            <consortium name="US DOE Joint Genome Institute (JGI-PGF)"/>
            <person name="Lucas S."/>
            <person name="Copeland A."/>
            <person name="Lapidus A."/>
            <person name="Glavina del Rio T."/>
            <person name="Dalin E."/>
            <person name="Tice H."/>
            <person name="Bruce D."/>
            <person name="Goodwin L."/>
            <person name="Pitluck S."/>
            <person name="Kyrpides N."/>
            <person name="Mavromatis K."/>
            <person name="Ivanova N."/>
            <person name="Ovchinnikova G."/>
            <person name="Sims D."/>
            <person name="Meincke L."/>
            <person name="Brettin T."/>
            <person name="Detter J.C."/>
            <person name="Han C."/>
            <person name="Larimer F."/>
            <person name="Land M."/>
            <person name="Hauser L."/>
            <person name="Markowitz V."/>
            <person name="Cheng J.-F."/>
            <person name="Hugenholtz P."/>
            <person name="Woyke T."/>
            <person name="Wu D."/>
            <person name="Klenk H.-P."/>
            <person name="Eisen J.A."/>
        </authorList>
    </citation>
    <scope>NUCLEOTIDE SEQUENCE [LARGE SCALE GENOMIC DNA]</scope>
    <source>
        <strain evidence="7">ATCC 700099 / DSM 44233 / CIP 104796 / JCM 9543 / NBRC 105858 / Y-104</strain>
    </source>
</reference>
<dbReference type="PANTHER" id="PTHR11122:SF13">
    <property type="entry name" value="GLUCOSE-6-PHOSPHATE 1-EPIMERASE"/>
    <property type="match status" value="1"/>
</dbReference>
<dbReference type="STRING" id="479431.Namu_4821"/>
<evidence type="ECO:0000313" key="7">
    <source>
        <dbReference type="Proteomes" id="UP000002218"/>
    </source>
</evidence>
<evidence type="ECO:0000256" key="5">
    <source>
        <dbReference type="PIRSR" id="PIRSR016020-1"/>
    </source>
</evidence>
<dbReference type="HOGENOM" id="CLU_048345_4_0_11"/>
<comment type="catalytic activity">
    <reaction evidence="1">
        <text>alpha-D-glucose 6-phosphate = beta-D-glucose 6-phosphate</text>
        <dbReference type="Rhea" id="RHEA:16249"/>
        <dbReference type="ChEBI" id="CHEBI:58225"/>
        <dbReference type="ChEBI" id="CHEBI:58247"/>
        <dbReference type="EC" id="5.1.3.15"/>
    </reaction>
</comment>
<dbReference type="InParanoid" id="C8X8Z8"/>
<dbReference type="EMBL" id="CP001737">
    <property type="protein sequence ID" value="ACV81096.1"/>
    <property type="molecule type" value="Genomic_DNA"/>
</dbReference>
<dbReference type="PIRSF" id="PIRSF016020">
    <property type="entry name" value="PHexose_mutarotase"/>
    <property type="match status" value="1"/>
</dbReference>
<comment type="similarity">
    <text evidence="2 4">Belongs to the glucose-6-phosphate 1-epimerase family.</text>
</comment>
<dbReference type="InterPro" id="IPR014718">
    <property type="entry name" value="GH-type_carb-bd"/>
</dbReference>
<keyword evidence="3 4" id="KW-0413">Isomerase</keyword>
<evidence type="ECO:0000256" key="1">
    <source>
        <dbReference type="ARBA" id="ARBA00001096"/>
    </source>
</evidence>
<accession>C8X8Z8</accession>
<dbReference type="EC" id="5.1.3.15" evidence="4"/>
<feature type="active site" evidence="5">
    <location>
        <position position="270"/>
    </location>
</feature>
<sequence>MTQPPSSDLTLPDGVRVVAGRGGLLAVQVDVPACRGEVYLHGGHVTSWSPLGREVLWLSRDAVFKPGTAIRGGVPICFPWFAGGPDGGLAPAHGFARTTEWALVGATTDGQWVELILALTDSEQTRAQWPHSFAVDYRVRMGEDELALLFTVTNTGDAPFTFEEALHSYFAVEDIRSTEVDGLEGASYLDMVPGADRGPHVLDGPITFTGETDRTFQSTGATAVIRRGPRSVTVARDGSSSAIVWNPWVDKAAAMADFGDDEWTGMVCVETANVKADAVTLEPGATHTMTAYITI</sequence>
<dbReference type="eggNOG" id="COG0676">
    <property type="taxonomic scope" value="Bacteria"/>
</dbReference>
<dbReference type="KEGG" id="nml:Namu_4821"/>
<feature type="active site" evidence="5">
    <location>
        <position position="167"/>
    </location>
</feature>
<dbReference type="GO" id="GO:0030246">
    <property type="term" value="F:carbohydrate binding"/>
    <property type="evidence" value="ECO:0007669"/>
    <property type="project" value="UniProtKB-UniRule"/>
</dbReference>
<evidence type="ECO:0000256" key="4">
    <source>
        <dbReference type="PIRNR" id="PIRNR016020"/>
    </source>
</evidence>
<dbReference type="RefSeq" id="WP_015749907.1">
    <property type="nucleotide sequence ID" value="NC_013235.1"/>
</dbReference>
<dbReference type="PANTHER" id="PTHR11122">
    <property type="entry name" value="APOSPORY-ASSOCIATED PROTEIN C-RELATED"/>
    <property type="match status" value="1"/>
</dbReference>